<sequence length="195" mass="22063">MQKVAQLPETTSSVCSGNCICTSPAMRRDEIIKNLQKRISSIGEGSNGLCLECWIAKKETIFVRKGSCENGHGPFKTLIMTEEHRGKWDEFWIQRQHEESEERVRTNIKALIVLAQPIMYIFTKSAMRNALYLWIVSTIIGLGQDYATAWGVFNTIPIGTYHGASAGIAEFDLDLHWASMGHWGDRDNGPRHHKQ</sequence>
<name>A0A6A6YV04_9PEZI</name>
<evidence type="ECO:0000313" key="2">
    <source>
        <dbReference type="Proteomes" id="UP000504636"/>
    </source>
</evidence>
<protein>
    <submittedName>
        <fullName evidence="1 3">Uncharacterized protein</fullName>
    </submittedName>
</protein>
<organism evidence="1">
    <name type="scientific">Mytilinidion resinicola</name>
    <dbReference type="NCBI Taxonomy" id="574789"/>
    <lineage>
        <taxon>Eukaryota</taxon>
        <taxon>Fungi</taxon>
        <taxon>Dikarya</taxon>
        <taxon>Ascomycota</taxon>
        <taxon>Pezizomycotina</taxon>
        <taxon>Dothideomycetes</taxon>
        <taxon>Pleosporomycetidae</taxon>
        <taxon>Mytilinidiales</taxon>
        <taxon>Mytilinidiaceae</taxon>
        <taxon>Mytilinidion</taxon>
    </lineage>
</organism>
<evidence type="ECO:0000313" key="3">
    <source>
        <dbReference type="RefSeq" id="XP_033578788.1"/>
    </source>
</evidence>
<dbReference type="EMBL" id="MU003698">
    <property type="protein sequence ID" value="KAF2811824.1"/>
    <property type="molecule type" value="Genomic_DNA"/>
</dbReference>
<keyword evidence="2" id="KW-1185">Reference proteome</keyword>
<dbReference type="Proteomes" id="UP000504636">
    <property type="component" value="Unplaced"/>
</dbReference>
<evidence type="ECO:0000313" key="1">
    <source>
        <dbReference type="EMBL" id="KAF2811824.1"/>
    </source>
</evidence>
<dbReference type="GeneID" id="54466261"/>
<proteinExistence type="predicted"/>
<gene>
    <name evidence="1 3" type="ORF">BDZ99DRAFT_519069</name>
</gene>
<dbReference type="RefSeq" id="XP_033578788.1">
    <property type="nucleotide sequence ID" value="XM_033725368.1"/>
</dbReference>
<reference evidence="1 3" key="1">
    <citation type="journal article" date="2020" name="Stud. Mycol.">
        <title>101 Dothideomycetes genomes: a test case for predicting lifestyles and emergence of pathogens.</title>
        <authorList>
            <person name="Haridas S."/>
            <person name="Albert R."/>
            <person name="Binder M."/>
            <person name="Bloem J."/>
            <person name="Labutti K."/>
            <person name="Salamov A."/>
            <person name="Andreopoulos B."/>
            <person name="Baker S."/>
            <person name="Barry K."/>
            <person name="Bills G."/>
            <person name="Bluhm B."/>
            <person name="Cannon C."/>
            <person name="Castanera R."/>
            <person name="Culley D."/>
            <person name="Daum C."/>
            <person name="Ezra D."/>
            <person name="Gonzalez J."/>
            <person name="Henrissat B."/>
            <person name="Kuo A."/>
            <person name="Liang C."/>
            <person name="Lipzen A."/>
            <person name="Lutzoni F."/>
            <person name="Magnuson J."/>
            <person name="Mondo S."/>
            <person name="Nolan M."/>
            <person name="Ohm R."/>
            <person name="Pangilinan J."/>
            <person name="Park H.-J."/>
            <person name="Ramirez L."/>
            <person name="Alfaro M."/>
            <person name="Sun H."/>
            <person name="Tritt A."/>
            <person name="Yoshinaga Y."/>
            <person name="Zwiers L.-H."/>
            <person name="Turgeon B."/>
            <person name="Goodwin S."/>
            <person name="Spatafora J."/>
            <person name="Crous P."/>
            <person name="Grigoriev I."/>
        </authorList>
    </citation>
    <scope>NUCLEOTIDE SEQUENCE</scope>
    <source>
        <strain evidence="1 3">CBS 304.34</strain>
    </source>
</reference>
<dbReference type="OrthoDB" id="2119662at2759"/>
<dbReference type="AlphaFoldDB" id="A0A6A6YV04"/>
<reference evidence="3" key="3">
    <citation type="submission" date="2025-04" db="UniProtKB">
        <authorList>
            <consortium name="RefSeq"/>
        </authorList>
    </citation>
    <scope>IDENTIFICATION</scope>
    <source>
        <strain evidence="3">CBS 304.34</strain>
    </source>
</reference>
<reference evidence="3" key="2">
    <citation type="submission" date="2020-04" db="EMBL/GenBank/DDBJ databases">
        <authorList>
            <consortium name="NCBI Genome Project"/>
        </authorList>
    </citation>
    <scope>NUCLEOTIDE SEQUENCE</scope>
    <source>
        <strain evidence="3">CBS 304.34</strain>
    </source>
</reference>
<accession>A0A6A6YV04</accession>